<dbReference type="PANTHER" id="PTHR43133:SF39">
    <property type="entry name" value="SIMILAR TO RNA POLYMERASE SIGMA-E FACTOR"/>
    <property type="match status" value="1"/>
</dbReference>
<dbReference type="Gene3D" id="1.10.10.10">
    <property type="entry name" value="Winged helix-like DNA-binding domain superfamily/Winged helix DNA-binding domain"/>
    <property type="match status" value="1"/>
</dbReference>
<dbReference type="InterPro" id="IPR013324">
    <property type="entry name" value="RNA_pol_sigma_r3/r4-like"/>
</dbReference>
<sequence length="190" mass="21220">MMDTEITQLLVRARNGEPERLGEVFQALYPELMRMARSRLRGCNATMTPTVLVHELFLRVTSSDSLSLVDRRHFFAAAAQALRWIMVEDARRSLSQKRGGGAVHVELDEELSPAAPTGAADTGVLALHEGLDALEELSPQRRQVVELRYFAGLEFKEVAELLGISERTAQREWERARAFLLAMLEEGGDG</sequence>
<dbReference type="InterPro" id="IPR053812">
    <property type="entry name" value="HTH_Sigma70_ECF-like"/>
</dbReference>
<evidence type="ECO:0000313" key="5">
    <source>
        <dbReference type="EMBL" id="QDW66394.1"/>
    </source>
</evidence>
<dbReference type="OrthoDB" id="128473at2"/>
<keyword evidence="2" id="KW-0731">Sigma factor</keyword>
<feature type="domain" description="RNA polymerase sigma-70 ECF-like HTH" evidence="4">
    <location>
        <begin position="4"/>
        <end position="182"/>
    </location>
</feature>
<dbReference type="Pfam" id="PF07638">
    <property type="entry name" value="Sigma70_ECF"/>
    <property type="match status" value="1"/>
</dbReference>
<dbReference type="InterPro" id="IPR011517">
    <property type="entry name" value="RNA_pol_sigma70_ECF-like"/>
</dbReference>
<gene>
    <name evidence="5" type="ORF">FPZ22_05360</name>
</gene>
<keyword evidence="6" id="KW-1185">Reference proteome</keyword>
<dbReference type="KEGG" id="lug:FPZ22_05360"/>
<dbReference type="AlphaFoldDB" id="A0A518N3C3"/>
<evidence type="ECO:0000256" key="3">
    <source>
        <dbReference type="ARBA" id="ARBA00023163"/>
    </source>
</evidence>
<dbReference type="EMBL" id="CP042218">
    <property type="protein sequence ID" value="QDW66394.1"/>
    <property type="molecule type" value="Genomic_DNA"/>
</dbReference>
<organism evidence="5 6">
    <name type="scientific">Luteimonas granuli</name>
    <dbReference type="NCBI Taxonomy" id="1176533"/>
    <lineage>
        <taxon>Bacteria</taxon>
        <taxon>Pseudomonadati</taxon>
        <taxon>Pseudomonadota</taxon>
        <taxon>Gammaproteobacteria</taxon>
        <taxon>Lysobacterales</taxon>
        <taxon>Lysobacteraceae</taxon>
        <taxon>Luteimonas</taxon>
    </lineage>
</organism>
<evidence type="ECO:0000256" key="2">
    <source>
        <dbReference type="ARBA" id="ARBA00023082"/>
    </source>
</evidence>
<dbReference type="NCBIfam" id="TIGR02937">
    <property type="entry name" value="sigma70-ECF"/>
    <property type="match status" value="1"/>
</dbReference>
<evidence type="ECO:0000259" key="4">
    <source>
        <dbReference type="Pfam" id="PF07638"/>
    </source>
</evidence>
<keyword evidence="1" id="KW-0805">Transcription regulation</keyword>
<dbReference type="GO" id="GO:0006352">
    <property type="term" value="P:DNA-templated transcription initiation"/>
    <property type="evidence" value="ECO:0007669"/>
    <property type="project" value="InterPro"/>
</dbReference>
<protein>
    <submittedName>
        <fullName evidence="5">Sigma-70 family RNA polymerase sigma factor</fullName>
    </submittedName>
</protein>
<dbReference type="NCBIfam" id="TIGR02999">
    <property type="entry name" value="Sig-70_X6"/>
    <property type="match status" value="1"/>
</dbReference>
<proteinExistence type="predicted"/>
<evidence type="ECO:0000256" key="1">
    <source>
        <dbReference type="ARBA" id="ARBA00023015"/>
    </source>
</evidence>
<dbReference type="GO" id="GO:0016987">
    <property type="term" value="F:sigma factor activity"/>
    <property type="evidence" value="ECO:0007669"/>
    <property type="project" value="UniProtKB-KW"/>
</dbReference>
<evidence type="ECO:0000313" key="6">
    <source>
        <dbReference type="Proteomes" id="UP000316584"/>
    </source>
</evidence>
<name>A0A518N3C3_9GAMM</name>
<dbReference type="InterPro" id="IPR014284">
    <property type="entry name" value="RNA_pol_sigma-70_dom"/>
</dbReference>
<reference evidence="5 6" key="1">
    <citation type="submission" date="2019-07" db="EMBL/GenBank/DDBJ databases">
        <title>Full genome sequence of Luteimonas sp. Gr-4.</title>
        <authorList>
            <person name="Im W.-T."/>
        </authorList>
    </citation>
    <scope>NUCLEOTIDE SEQUENCE [LARGE SCALE GENOMIC DNA]</scope>
    <source>
        <strain evidence="5 6">Gr-4</strain>
    </source>
</reference>
<dbReference type="InterPro" id="IPR039425">
    <property type="entry name" value="RNA_pol_sigma-70-like"/>
</dbReference>
<dbReference type="InterPro" id="IPR036388">
    <property type="entry name" value="WH-like_DNA-bd_sf"/>
</dbReference>
<keyword evidence="3" id="KW-0804">Transcription</keyword>
<dbReference type="SUPFAM" id="SSF88659">
    <property type="entry name" value="Sigma3 and sigma4 domains of RNA polymerase sigma factors"/>
    <property type="match status" value="1"/>
</dbReference>
<dbReference type="PANTHER" id="PTHR43133">
    <property type="entry name" value="RNA POLYMERASE ECF-TYPE SIGMA FACTO"/>
    <property type="match status" value="1"/>
</dbReference>
<dbReference type="Proteomes" id="UP000316584">
    <property type="component" value="Chromosome"/>
</dbReference>
<accession>A0A518N3C3</accession>